<evidence type="ECO:0008006" key="6">
    <source>
        <dbReference type="Google" id="ProtNLM"/>
    </source>
</evidence>
<evidence type="ECO:0000256" key="1">
    <source>
        <dbReference type="SAM" id="MobiDB-lite"/>
    </source>
</evidence>
<dbReference type="Pfam" id="PF08325">
    <property type="entry name" value="WLM"/>
    <property type="match status" value="1"/>
</dbReference>
<dbReference type="GeneID" id="9596019"/>
<feature type="domain" description="WLM" evidence="3">
    <location>
        <begin position="116"/>
        <end position="305"/>
    </location>
</feature>
<dbReference type="EMBL" id="GL377305">
    <property type="protein sequence ID" value="EFI98583.1"/>
    <property type="molecule type" value="Genomic_DNA"/>
</dbReference>
<dbReference type="InParanoid" id="D8Q1X6"/>
<dbReference type="GO" id="GO:0070628">
    <property type="term" value="F:proteasome binding"/>
    <property type="evidence" value="ECO:0007669"/>
    <property type="project" value="TreeGrafter"/>
</dbReference>
<dbReference type="InterPro" id="IPR000626">
    <property type="entry name" value="Ubiquitin-like_dom"/>
</dbReference>
<dbReference type="KEGG" id="scm:SCHCO_02619910"/>
<gene>
    <name evidence="4" type="ORF">SCHCODRAFT_15527</name>
</gene>
<dbReference type="Proteomes" id="UP000007431">
    <property type="component" value="Unassembled WGS sequence"/>
</dbReference>
<dbReference type="Gene3D" id="3.10.20.90">
    <property type="entry name" value="Phosphatidylinositol 3-kinase Catalytic Subunit, Chain A, domain 1"/>
    <property type="match status" value="1"/>
</dbReference>
<dbReference type="STRING" id="578458.D8Q1X6"/>
<dbReference type="eggNOG" id="KOG4842">
    <property type="taxonomic scope" value="Eukaryota"/>
</dbReference>
<proteinExistence type="predicted"/>
<dbReference type="PANTHER" id="PTHR47795:SF1">
    <property type="entry name" value="DNA-DEPENDENT METALLOPROTEASE WSS1 HOMOLOG 2"/>
    <property type="match status" value="1"/>
</dbReference>
<evidence type="ECO:0000313" key="5">
    <source>
        <dbReference type="Proteomes" id="UP000007431"/>
    </source>
</evidence>
<feature type="region of interest" description="Disordered" evidence="1">
    <location>
        <begin position="275"/>
        <end position="294"/>
    </location>
</feature>
<dbReference type="AlphaFoldDB" id="D8Q1X6"/>
<accession>D8Q1X6</accession>
<dbReference type="MEROPS" id="M80.A04"/>
<evidence type="ECO:0000259" key="2">
    <source>
        <dbReference type="PROSITE" id="PS50053"/>
    </source>
</evidence>
<dbReference type="PROSITE" id="PS50053">
    <property type="entry name" value="UBIQUITIN_2"/>
    <property type="match status" value="1"/>
</dbReference>
<dbReference type="OMA" id="GMQKHPF"/>
<dbReference type="OrthoDB" id="49605at2759"/>
<evidence type="ECO:0000259" key="3">
    <source>
        <dbReference type="PROSITE" id="PS51397"/>
    </source>
</evidence>
<name>D8Q1X6_SCHCM</name>
<feature type="domain" description="Ubiquitin-like" evidence="2">
    <location>
        <begin position="3"/>
        <end position="75"/>
    </location>
</feature>
<keyword evidence="5" id="KW-1185">Reference proteome</keyword>
<dbReference type="HOGENOM" id="CLU_056790_1_0_1"/>
<dbReference type="InterPro" id="IPR029071">
    <property type="entry name" value="Ubiquitin-like_domsf"/>
</dbReference>
<organism evidence="5">
    <name type="scientific">Schizophyllum commune (strain H4-8 / FGSC 9210)</name>
    <name type="common">Split gill fungus</name>
    <dbReference type="NCBI Taxonomy" id="578458"/>
    <lineage>
        <taxon>Eukaryota</taxon>
        <taxon>Fungi</taxon>
        <taxon>Dikarya</taxon>
        <taxon>Basidiomycota</taxon>
        <taxon>Agaricomycotina</taxon>
        <taxon>Agaricomycetes</taxon>
        <taxon>Agaricomycetidae</taxon>
        <taxon>Agaricales</taxon>
        <taxon>Schizophyllaceae</taxon>
        <taxon>Schizophyllum</taxon>
    </lineage>
</organism>
<dbReference type="SMART" id="SM00213">
    <property type="entry name" value="UBQ"/>
    <property type="match status" value="1"/>
</dbReference>
<protein>
    <recommendedName>
        <fullName evidence="6">WLM domain-containing protein</fullName>
    </recommendedName>
</protein>
<dbReference type="InterPro" id="IPR013536">
    <property type="entry name" value="WLM_dom"/>
</dbReference>
<dbReference type="PANTHER" id="PTHR47795">
    <property type="entry name" value="UBIQUITIN AND WLM DOMAIN-CONTAINING METALLOPROTEASE SPCC1442.07C"/>
    <property type="match status" value="1"/>
</dbReference>
<evidence type="ECO:0000313" key="4">
    <source>
        <dbReference type="EMBL" id="EFI98583.1"/>
    </source>
</evidence>
<reference evidence="4 5" key="1">
    <citation type="journal article" date="2010" name="Nat. Biotechnol.">
        <title>Genome sequence of the model mushroom Schizophyllum commune.</title>
        <authorList>
            <person name="Ohm R.A."/>
            <person name="de Jong J.F."/>
            <person name="Lugones L.G."/>
            <person name="Aerts A."/>
            <person name="Kothe E."/>
            <person name="Stajich J.E."/>
            <person name="de Vries R.P."/>
            <person name="Record E."/>
            <person name="Levasseur A."/>
            <person name="Baker S.E."/>
            <person name="Bartholomew K.A."/>
            <person name="Coutinho P.M."/>
            <person name="Erdmann S."/>
            <person name="Fowler T.J."/>
            <person name="Gathman A.C."/>
            <person name="Lombard V."/>
            <person name="Henrissat B."/>
            <person name="Knabe N."/>
            <person name="Kuees U."/>
            <person name="Lilly W.W."/>
            <person name="Lindquist E."/>
            <person name="Lucas S."/>
            <person name="Magnuson J.K."/>
            <person name="Piumi F."/>
            <person name="Raudaskoski M."/>
            <person name="Salamov A."/>
            <person name="Schmutz J."/>
            <person name="Schwarze F.W.M.R."/>
            <person name="vanKuyk P.A."/>
            <person name="Horton J.S."/>
            <person name="Grigoriev I.V."/>
            <person name="Woesten H.A.B."/>
        </authorList>
    </citation>
    <scope>NUCLEOTIDE SEQUENCE [LARGE SCALE GENOMIC DNA]</scope>
    <source>
        <strain evidence="5">H4-8 / FGSC 9210</strain>
    </source>
</reference>
<dbReference type="SUPFAM" id="SSF54236">
    <property type="entry name" value="Ubiquitin-like"/>
    <property type="match status" value="1"/>
</dbReference>
<dbReference type="PROSITE" id="PS51397">
    <property type="entry name" value="WLM"/>
    <property type="match status" value="1"/>
</dbReference>
<dbReference type="RefSeq" id="XP_003033486.1">
    <property type="nucleotide sequence ID" value="XM_003033440.1"/>
</dbReference>
<dbReference type="VEuPathDB" id="FungiDB:SCHCODRAFT_02619910"/>
<sequence>MADNLTLHISHRGTTHSLNLPPSTTWHELQTELEGLTSVPPSNQKLLGKGVKKGVTPNTSLADVGLKDGAKLQMLGSTAEELGGMHAVEDEKARRERIMRERELKRPVSVRNTSTASASNLSYRFHQIAPLPHLPRLDTARALLQRLADDPAIRHVMQRHRFAVGLLTELAPHEHPNLLGLNVNRGQEIKLRIRTDRYDGFRLYSDIRRVLCHELSHNVHGDHDNDFKELNSLLNREVAQFETSRADGAHRLGGAGDFYQPSSELEAEAQAYVLGGKTGTSTPLPNETPEQRRERMLQATMSRLKKEEEELERSCGTTGSSS</sequence>